<dbReference type="Gene3D" id="2.40.30.170">
    <property type="match status" value="1"/>
</dbReference>
<feature type="coiled-coil region" evidence="3">
    <location>
        <begin position="111"/>
        <end position="138"/>
    </location>
</feature>
<feature type="signal peptide" evidence="4">
    <location>
        <begin position="1"/>
        <end position="17"/>
    </location>
</feature>
<dbReference type="FunFam" id="2.40.420.20:FF:000001">
    <property type="entry name" value="Efflux RND transporter periplasmic adaptor subunit"/>
    <property type="match status" value="1"/>
</dbReference>
<dbReference type="PANTHER" id="PTHR30158:SF3">
    <property type="entry name" value="MULTIDRUG EFFLUX PUMP SUBUNIT ACRA-RELATED"/>
    <property type="match status" value="1"/>
</dbReference>
<proteinExistence type="inferred from homology"/>
<feature type="domain" description="Multidrug resistance protein MdtA-like alpha-helical hairpin" evidence="5">
    <location>
        <begin position="110"/>
        <end position="180"/>
    </location>
</feature>
<dbReference type="InterPro" id="IPR058624">
    <property type="entry name" value="MdtA-like_HH"/>
</dbReference>
<protein>
    <submittedName>
        <fullName evidence="9">Acriflavine resistance protein A</fullName>
    </submittedName>
</protein>
<dbReference type="GO" id="GO:0046677">
    <property type="term" value="P:response to antibiotic"/>
    <property type="evidence" value="ECO:0007669"/>
    <property type="project" value="TreeGrafter"/>
</dbReference>
<dbReference type="InterPro" id="IPR006143">
    <property type="entry name" value="RND_pump_MFP"/>
</dbReference>
<dbReference type="Pfam" id="PF25876">
    <property type="entry name" value="HH_MFP_RND"/>
    <property type="match status" value="1"/>
</dbReference>
<dbReference type="InterPro" id="IPR058627">
    <property type="entry name" value="MdtA-like_C"/>
</dbReference>
<dbReference type="PATRIC" id="fig|762967.3.peg.1169"/>
<feature type="domain" description="Multidrug resistance protein MdtA-like beta-barrel" evidence="7">
    <location>
        <begin position="217"/>
        <end position="307"/>
    </location>
</feature>
<dbReference type="Pfam" id="PF25967">
    <property type="entry name" value="RND-MFP_C"/>
    <property type="match status" value="1"/>
</dbReference>
<keyword evidence="10" id="KW-1185">Reference proteome</keyword>
<keyword evidence="3" id="KW-0175">Coiled coil</keyword>
<reference evidence="9 10" key="1">
    <citation type="submission" date="2011-11" db="EMBL/GenBank/DDBJ databases">
        <authorList>
            <person name="Weinstock G."/>
            <person name="Sodergren E."/>
            <person name="Clifton S."/>
            <person name="Fulton L."/>
            <person name="Fulton B."/>
            <person name="Courtney L."/>
            <person name="Fronick C."/>
            <person name="Harrison M."/>
            <person name="Strong C."/>
            <person name="Farmer C."/>
            <person name="Delahaunty K."/>
            <person name="Markovic C."/>
            <person name="Hall O."/>
            <person name="Minx P."/>
            <person name="Tomlinson C."/>
            <person name="Mitreva M."/>
            <person name="Hou S."/>
            <person name="Chen J."/>
            <person name="Wollam A."/>
            <person name="Pepin K.H."/>
            <person name="Johnson M."/>
            <person name="Bhonagiri V."/>
            <person name="Zhang X."/>
            <person name="Suruliraj S."/>
            <person name="Warren W."/>
            <person name="Chinwalla A."/>
            <person name="Mardis E.R."/>
            <person name="Wilson R.K."/>
        </authorList>
    </citation>
    <scope>NUCLEOTIDE SEQUENCE [LARGE SCALE GENOMIC DNA]</scope>
    <source>
        <strain evidence="9 10">YIT 11816</strain>
    </source>
</reference>
<sequence length="397" mass="42790">MIMLLPRKMMVAAVACALGATTMLSGCKEDAAQGAGAARQMPPAQVKVMTLAGQDFALSTELNGRTSAYHVAEVRPQVNGILQKRLFEEGSEVKAGQALYQIDPATYEANLQSAQATLAQAEADLVRAKADAKRSAELVKVNAVSKQSDDSAQAALKTAQAAVLSARAAVTTAKINLDYTKVRSPISGRVSRSEFTEGALLSGYQTQQLTTVQQLDPIYVDVTQTAEDLMRIKRDIASGVLKTDKEGNAPVTLKMADGSVYQHAGKLTFTDAQVEESTGMVKLRAVFPNPERDLLPGMYVRATLAEGIRPDAVVLHMQCVMRDERGNAYVYVVTPENKVERRNVTVTRTEGTKWLVDSGLKSGERVIFEGFQRTAPGATVEPVEVQESDLPAANPLF</sequence>
<feature type="domain" description="Multidrug resistance protein MdtA-like C-terminal permuted SH3" evidence="8">
    <location>
        <begin position="311"/>
        <end position="373"/>
    </location>
</feature>
<dbReference type="PROSITE" id="PS51257">
    <property type="entry name" value="PROKAR_LIPOPROTEIN"/>
    <property type="match status" value="1"/>
</dbReference>
<dbReference type="GO" id="GO:0005886">
    <property type="term" value="C:plasma membrane"/>
    <property type="evidence" value="ECO:0007669"/>
    <property type="project" value="TreeGrafter"/>
</dbReference>
<dbReference type="AlphaFoldDB" id="H3KFH0"/>
<dbReference type="HOGENOM" id="CLU_018816_2_1_4"/>
<dbReference type="EMBL" id="AFBQ01000218">
    <property type="protein sequence ID" value="EHY31127.1"/>
    <property type="molecule type" value="Genomic_DNA"/>
</dbReference>
<comment type="caution">
    <text evidence="9">The sequence shown here is derived from an EMBL/GenBank/DDBJ whole genome shotgun (WGS) entry which is preliminary data.</text>
</comment>
<evidence type="ECO:0000256" key="3">
    <source>
        <dbReference type="SAM" id="Coils"/>
    </source>
</evidence>
<evidence type="ECO:0000259" key="7">
    <source>
        <dbReference type="Pfam" id="PF25944"/>
    </source>
</evidence>
<dbReference type="GO" id="GO:0030313">
    <property type="term" value="C:cell envelope"/>
    <property type="evidence" value="ECO:0007669"/>
    <property type="project" value="UniProtKB-SubCell"/>
</dbReference>
<dbReference type="Gene3D" id="2.40.420.20">
    <property type="match status" value="1"/>
</dbReference>
<dbReference type="SUPFAM" id="SSF111369">
    <property type="entry name" value="HlyD-like secretion proteins"/>
    <property type="match status" value="1"/>
</dbReference>
<organism evidence="9 10">
    <name type="scientific">Sutterella parvirubra YIT 11816</name>
    <dbReference type="NCBI Taxonomy" id="762967"/>
    <lineage>
        <taxon>Bacteria</taxon>
        <taxon>Pseudomonadati</taxon>
        <taxon>Pseudomonadota</taxon>
        <taxon>Betaproteobacteria</taxon>
        <taxon>Burkholderiales</taxon>
        <taxon>Sutterellaceae</taxon>
        <taxon>Sutterella</taxon>
    </lineage>
</organism>
<dbReference type="Pfam" id="PF25944">
    <property type="entry name" value="Beta-barrel_RND"/>
    <property type="match status" value="1"/>
</dbReference>
<comment type="subcellular location">
    <subcellularLocation>
        <location evidence="1">Cell envelope</location>
    </subcellularLocation>
</comment>
<evidence type="ECO:0000259" key="6">
    <source>
        <dbReference type="Pfam" id="PF25917"/>
    </source>
</evidence>
<dbReference type="NCBIfam" id="TIGR01730">
    <property type="entry name" value="RND_mfp"/>
    <property type="match status" value="1"/>
</dbReference>
<evidence type="ECO:0000313" key="9">
    <source>
        <dbReference type="EMBL" id="EHY31127.1"/>
    </source>
</evidence>
<dbReference type="Proteomes" id="UP000004956">
    <property type="component" value="Unassembled WGS sequence"/>
</dbReference>
<dbReference type="Gene3D" id="1.10.287.470">
    <property type="entry name" value="Helix hairpin bin"/>
    <property type="match status" value="1"/>
</dbReference>
<evidence type="ECO:0000259" key="8">
    <source>
        <dbReference type="Pfam" id="PF25967"/>
    </source>
</evidence>
<dbReference type="Gene3D" id="2.40.50.100">
    <property type="match status" value="1"/>
</dbReference>
<evidence type="ECO:0000256" key="4">
    <source>
        <dbReference type="SAM" id="SignalP"/>
    </source>
</evidence>
<dbReference type="GO" id="GO:0022857">
    <property type="term" value="F:transmembrane transporter activity"/>
    <property type="evidence" value="ECO:0007669"/>
    <property type="project" value="InterPro"/>
</dbReference>
<comment type="similarity">
    <text evidence="2">Belongs to the membrane fusion protein (MFP) (TC 8.A.1) family.</text>
</comment>
<dbReference type="InterPro" id="IPR058625">
    <property type="entry name" value="MdtA-like_BSH"/>
</dbReference>
<name>H3KFH0_9BURK</name>
<evidence type="ECO:0000256" key="1">
    <source>
        <dbReference type="ARBA" id="ARBA00004196"/>
    </source>
</evidence>
<feature type="domain" description="Multidrug resistance protein MdtA-like barrel-sandwich hybrid" evidence="6">
    <location>
        <begin position="71"/>
        <end position="213"/>
    </location>
</feature>
<dbReference type="Pfam" id="PF25917">
    <property type="entry name" value="BSH_RND"/>
    <property type="match status" value="1"/>
</dbReference>
<evidence type="ECO:0000259" key="5">
    <source>
        <dbReference type="Pfam" id="PF25876"/>
    </source>
</evidence>
<accession>H3KFH0</accession>
<keyword evidence="4" id="KW-0732">Signal</keyword>
<evidence type="ECO:0000313" key="10">
    <source>
        <dbReference type="Proteomes" id="UP000004956"/>
    </source>
</evidence>
<dbReference type="STRING" id="762967.HMPREF9440_01487"/>
<dbReference type="PANTHER" id="PTHR30158">
    <property type="entry name" value="ACRA/E-RELATED COMPONENT OF DRUG EFFLUX TRANSPORTER"/>
    <property type="match status" value="1"/>
</dbReference>
<gene>
    <name evidence="9" type="ORF">HMPREF9440_01487</name>
</gene>
<evidence type="ECO:0000256" key="2">
    <source>
        <dbReference type="ARBA" id="ARBA00009477"/>
    </source>
</evidence>
<feature type="chain" id="PRO_5003587386" evidence="4">
    <location>
        <begin position="18"/>
        <end position="397"/>
    </location>
</feature>
<dbReference type="InterPro" id="IPR058626">
    <property type="entry name" value="MdtA-like_b-barrel"/>
</dbReference>